<sequence length="214" mass="23185">MIVASLRLRTRTLEGGTDLLNPAMLQATQQLVIINFYDRAIRSSHPMSSAGLFGFKRYTRVQVSIISGTFHHPAEPASGTSPRIPCSPSLVDVRPLHCRLAADLLCVTKLRVYEGRKSVLEIQLQIPATGLVEPPSQKSGRRGTSTSRSGRIRRGFDAVGQARPPGRAVSRKGVLAARVQTGLTMTWDRMPTPLQGGLPSSMSNVKTQLTESAA</sequence>
<evidence type="ECO:0000256" key="1">
    <source>
        <dbReference type="SAM" id="MobiDB-lite"/>
    </source>
</evidence>
<dbReference type="EMBL" id="MPDP01000282">
    <property type="protein sequence ID" value="KAK1457282.1"/>
    <property type="molecule type" value="Genomic_DNA"/>
</dbReference>
<dbReference type="Proteomes" id="UP001239213">
    <property type="component" value="Unassembled WGS sequence"/>
</dbReference>
<organism evidence="2 3">
    <name type="scientific">Colletotrichum cuscutae</name>
    <dbReference type="NCBI Taxonomy" id="1209917"/>
    <lineage>
        <taxon>Eukaryota</taxon>
        <taxon>Fungi</taxon>
        <taxon>Dikarya</taxon>
        <taxon>Ascomycota</taxon>
        <taxon>Pezizomycotina</taxon>
        <taxon>Sordariomycetes</taxon>
        <taxon>Hypocreomycetidae</taxon>
        <taxon>Glomerellales</taxon>
        <taxon>Glomerellaceae</taxon>
        <taxon>Colletotrichum</taxon>
        <taxon>Colletotrichum acutatum species complex</taxon>
    </lineage>
</organism>
<proteinExistence type="predicted"/>
<feature type="region of interest" description="Disordered" evidence="1">
    <location>
        <begin position="188"/>
        <end position="214"/>
    </location>
</feature>
<name>A0AAI9UF94_9PEZI</name>
<keyword evidence="3" id="KW-1185">Reference proteome</keyword>
<comment type="caution">
    <text evidence="2">The sequence shown here is derived from an EMBL/GenBank/DDBJ whole genome shotgun (WGS) entry which is preliminary data.</text>
</comment>
<protein>
    <submittedName>
        <fullName evidence="2">Uncharacterized protein</fullName>
    </submittedName>
</protein>
<evidence type="ECO:0000313" key="2">
    <source>
        <dbReference type="EMBL" id="KAK1457282.1"/>
    </source>
</evidence>
<evidence type="ECO:0000313" key="3">
    <source>
        <dbReference type="Proteomes" id="UP001239213"/>
    </source>
</evidence>
<accession>A0AAI9UF94</accession>
<dbReference type="AlphaFoldDB" id="A0AAI9UF94"/>
<gene>
    <name evidence="2" type="ORF">CCUS01_01749</name>
</gene>
<feature type="compositionally biased region" description="Polar residues" evidence="1">
    <location>
        <begin position="198"/>
        <end position="214"/>
    </location>
</feature>
<reference evidence="2" key="1">
    <citation type="submission" date="2016-11" db="EMBL/GenBank/DDBJ databases">
        <title>The genome sequence of Colletotrichum cuscutae.</title>
        <authorList>
            <person name="Baroncelli R."/>
        </authorList>
    </citation>
    <scope>NUCLEOTIDE SEQUENCE</scope>
    <source>
        <strain evidence="2">IMI 304802</strain>
    </source>
</reference>
<feature type="region of interest" description="Disordered" evidence="1">
    <location>
        <begin position="131"/>
        <end position="172"/>
    </location>
</feature>